<feature type="compositionally biased region" description="Acidic residues" evidence="1">
    <location>
        <begin position="65"/>
        <end position="74"/>
    </location>
</feature>
<dbReference type="GeneID" id="94424781"/>
<dbReference type="Proteomes" id="UP000221165">
    <property type="component" value="Unassembled WGS sequence"/>
</dbReference>
<feature type="region of interest" description="Disordered" evidence="1">
    <location>
        <begin position="136"/>
        <end position="156"/>
    </location>
</feature>
<reference evidence="2 3" key="1">
    <citation type="journal article" date="2017" name="Int. J. Parasitol.">
        <title>The genome of the protozoan parasite Cystoisospora suis and a reverse vaccinology approach to identify vaccine candidates.</title>
        <authorList>
            <person name="Palmieri N."/>
            <person name="Shrestha A."/>
            <person name="Ruttkowski B."/>
            <person name="Beck T."/>
            <person name="Vogl C."/>
            <person name="Tomley F."/>
            <person name="Blake D.P."/>
            <person name="Joachim A."/>
        </authorList>
    </citation>
    <scope>NUCLEOTIDE SEQUENCE [LARGE SCALE GENOMIC DNA]</scope>
    <source>
        <strain evidence="2 3">Wien I</strain>
    </source>
</reference>
<feature type="compositionally biased region" description="Basic and acidic residues" evidence="1">
    <location>
        <begin position="86"/>
        <end position="100"/>
    </location>
</feature>
<accession>A0A2C6LCH7</accession>
<feature type="compositionally biased region" description="Low complexity" evidence="1">
    <location>
        <begin position="23"/>
        <end position="36"/>
    </location>
</feature>
<feature type="region of interest" description="Disordered" evidence="1">
    <location>
        <begin position="1"/>
        <end position="122"/>
    </location>
</feature>
<dbReference type="AlphaFoldDB" id="A0A2C6LCH7"/>
<organism evidence="2 3">
    <name type="scientific">Cystoisospora suis</name>
    <dbReference type="NCBI Taxonomy" id="483139"/>
    <lineage>
        <taxon>Eukaryota</taxon>
        <taxon>Sar</taxon>
        <taxon>Alveolata</taxon>
        <taxon>Apicomplexa</taxon>
        <taxon>Conoidasida</taxon>
        <taxon>Coccidia</taxon>
        <taxon>Eucoccidiorida</taxon>
        <taxon>Eimeriorina</taxon>
        <taxon>Sarcocystidae</taxon>
        <taxon>Cystoisospora</taxon>
    </lineage>
</organism>
<dbReference type="RefSeq" id="XP_067926447.1">
    <property type="nucleotide sequence ID" value="XM_068061570.1"/>
</dbReference>
<dbReference type="OrthoDB" id="331019at2759"/>
<feature type="compositionally biased region" description="Acidic residues" evidence="1">
    <location>
        <begin position="40"/>
        <end position="59"/>
    </location>
</feature>
<proteinExistence type="predicted"/>
<dbReference type="EMBL" id="MIGC01000542">
    <property type="protein sequence ID" value="PHJ24775.1"/>
    <property type="molecule type" value="Genomic_DNA"/>
</dbReference>
<evidence type="ECO:0000256" key="1">
    <source>
        <dbReference type="SAM" id="MobiDB-lite"/>
    </source>
</evidence>
<feature type="compositionally biased region" description="Basic and acidic residues" evidence="1">
    <location>
        <begin position="1"/>
        <end position="13"/>
    </location>
</feature>
<evidence type="ECO:0000313" key="3">
    <source>
        <dbReference type="Proteomes" id="UP000221165"/>
    </source>
</evidence>
<protein>
    <submittedName>
        <fullName evidence="2">Uncharacterized protein</fullName>
    </submittedName>
</protein>
<comment type="caution">
    <text evidence="2">The sequence shown here is derived from an EMBL/GenBank/DDBJ whole genome shotgun (WGS) entry which is preliminary data.</text>
</comment>
<gene>
    <name evidence="2" type="ORF">CSUI_001364</name>
</gene>
<keyword evidence="3" id="KW-1185">Reference proteome</keyword>
<evidence type="ECO:0000313" key="2">
    <source>
        <dbReference type="EMBL" id="PHJ24775.1"/>
    </source>
</evidence>
<dbReference type="VEuPathDB" id="ToxoDB:CSUI_001364"/>
<name>A0A2C6LCH7_9APIC</name>
<sequence>MSEGLSERVRTMEEVPDEPCAQEIAMGTIEEAGGIAEAEREGEEVVEAQGDGEQEEGGEQGEGGEQQDAEEGGEQEGASEQVEETADSKTEETKPEEEKPPAPSLKSPLSQRPGGLPMPGAVKLLGDVDLNEFKKKAQEREARRASQLGLAPETSK</sequence>